<dbReference type="SUPFAM" id="SSF53850">
    <property type="entry name" value="Periplasmic binding protein-like II"/>
    <property type="match status" value="1"/>
</dbReference>
<dbReference type="Gene3D" id="3.40.190.10">
    <property type="entry name" value="Periplasmic binding protein-like II"/>
    <property type="match status" value="1"/>
</dbReference>
<name>A0A0X1T2Q1_PSEAA</name>
<gene>
    <name evidence="6" type="ORF">AWM79_13710</name>
</gene>
<dbReference type="InterPro" id="IPR023765">
    <property type="entry name" value="SBP_5_CS"/>
</dbReference>
<dbReference type="GO" id="GO:0030288">
    <property type="term" value="C:outer membrane-bounded periplasmic space"/>
    <property type="evidence" value="ECO:0007669"/>
    <property type="project" value="TreeGrafter"/>
</dbReference>
<keyword evidence="4" id="KW-0813">Transport</keyword>
<dbReference type="EMBL" id="CP014135">
    <property type="protein sequence ID" value="AMB86301.1"/>
    <property type="molecule type" value="Genomic_DNA"/>
</dbReference>
<dbReference type="InterPro" id="IPR039424">
    <property type="entry name" value="SBP_5"/>
</dbReference>
<dbReference type="AlphaFoldDB" id="A0A0X1T2Q1"/>
<evidence type="ECO:0000313" key="7">
    <source>
        <dbReference type="Proteomes" id="UP000063229"/>
    </source>
</evidence>
<dbReference type="PANTHER" id="PTHR30290:SF38">
    <property type="entry name" value="D,D-DIPEPTIDE-BINDING PERIPLASMIC PROTEIN DDPA-RELATED"/>
    <property type="match status" value="1"/>
</dbReference>
<evidence type="ECO:0000259" key="5">
    <source>
        <dbReference type="Pfam" id="PF00496"/>
    </source>
</evidence>
<dbReference type="RefSeq" id="WP_017132275.1">
    <property type="nucleotide sequence ID" value="NZ_CP014135.1"/>
</dbReference>
<evidence type="ECO:0000256" key="2">
    <source>
        <dbReference type="ARBA" id="ARBA00022729"/>
    </source>
</evidence>
<comment type="similarity">
    <text evidence="1">Belongs to the bacterial solute-binding protein 5 family.</text>
</comment>
<dbReference type="PIRSF" id="PIRSF002741">
    <property type="entry name" value="MppA"/>
    <property type="match status" value="1"/>
</dbReference>
<keyword evidence="7" id="KW-1185">Reference proteome</keyword>
<evidence type="ECO:0000256" key="3">
    <source>
        <dbReference type="ARBA" id="ARBA00022856"/>
    </source>
</evidence>
<feature type="domain" description="Solute-binding protein family 5" evidence="5">
    <location>
        <begin position="67"/>
        <end position="446"/>
    </location>
</feature>
<evidence type="ECO:0000313" key="6">
    <source>
        <dbReference type="EMBL" id="AMB86301.1"/>
    </source>
</evidence>
<dbReference type="Pfam" id="PF00496">
    <property type="entry name" value="SBP_bac_5"/>
    <property type="match status" value="1"/>
</dbReference>
<dbReference type="Gene3D" id="3.90.76.10">
    <property type="entry name" value="Dipeptide-binding Protein, Domain 1"/>
    <property type="match status" value="1"/>
</dbReference>
<dbReference type="OrthoDB" id="9801912at2"/>
<dbReference type="PANTHER" id="PTHR30290">
    <property type="entry name" value="PERIPLASMIC BINDING COMPONENT OF ABC TRANSPORTER"/>
    <property type="match status" value="1"/>
</dbReference>
<keyword evidence="3" id="KW-0571">Peptide transport</keyword>
<dbReference type="GO" id="GO:1904680">
    <property type="term" value="F:peptide transmembrane transporter activity"/>
    <property type="evidence" value="ECO:0007669"/>
    <property type="project" value="TreeGrafter"/>
</dbReference>
<dbReference type="CDD" id="cd08493">
    <property type="entry name" value="PBP2_DppA_like"/>
    <property type="match status" value="1"/>
</dbReference>
<organism evidence="6 7">
    <name type="scientific">Pseudomonas agarici</name>
    <dbReference type="NCBI Taxonomy" id="46677"/>
    <lineage>
        <taxon>Bacteria</taxon>
        <taxon>Pseudomonadati</taxon>
        <taxon>Pseudomonadota</taxon>
        <taxon>Gammaproteobacteria</taxon>
        <taxon>Pseudomonadales</taxon>
        <taxon>Pseudomonadaceae</taxon>
        <taxon>Pseudomonas</taxon>
    </lineage>
</organism>
<dbReference type="GO" id="GO:0042938">
    <property type="term" value="P:dipeptide transport"/>
    <property type="evidence" value="ECO:0007669"/>
    <property type="project" value="TreeGrafter"/>
</dbReference>
<dbReference type="STRING" id="46677.AWM79_13710"/>
<keyword evidence="2" id="KW-0732">Signal</keyword>
<evidence type="ECO:0000256" key="4">
    <source>
        <dbReference type="ARBA" id="ARBA00022927"/>
    </source>
</evidence>
<keyword evidence="4" id="KW-0653">Protein transport</keyword>
<evidence type="ECO:0000256" key="1">
    <source>
        <dbReference type="ARBA" id="ARBA00005695"/>
    </source>
</evidence>
<protein>
    <submittedName>
        <fullName evidence="6">Peptide ABC transporter substrate-binding protein</fullName>
    </submittedName>
</protein>
<dbReference type="InterPro" id="IPR000914">
    <property type="entry name" value="SBP_5_dom"/>
</dbReference>
<dbReference type="GO" id="GO:0043190">
    <property type="term" value="C:ATP-binding cassette (ABC) transporter complex"/>
    <property type="evidence" value="ECO:0007669"/>
    <property type="project" value="InterPro"/>
</dbReference>
<dbReference type="InterPro" id="IPR030678">
    <property type="entry name" value="Peptide/Ni-bd"/>
</dbReference>
<dbReference type="Gene3D" id="3.10.105.10">
    <property type="entry name" value="Dipeptide-binding Protein, Domain 3"/>
    <property type="match status" value="1"/>
</dbReference>
<accession>A0A0X1T2Q1</accession>
<reference evidence="6 7" key="1">
    <citation type="submission" date="2016-01" db="EMBL/GenBank/DDBJ databases">
        <authorList>
            <person name="McClelland M."/>
            <person name="Jain A."/>
            <person name="Saraogi P."/>
            <person name="Mendelson R."/>
            <person name="Westerman R."/>
            <person name="SanMiguel P."/>
            <person name="Csonka L."/>
        </authorList>
    </citation>
    <scope>NUCLEOTIDE SEQUENCE [LARGE SCALE GENOMIC DNA]</scope>
    <source>
        <strain evidence="6 7">NCPPB 2472</strain>
    </source>
</reference>
<dbReference type="Proteomes" id="UP000063229">
    <property type="component" value="Chromosome"/>
</dbReference>
<dbReference type="GO" id="GO:0015031">
    <property type="term" value="P:protein transport"/>
    <property type="evidence" value="ECO:0007669"/>
    <property type="project" value="UniProtKB-KW"/>
</dbReference>
<dbReference type="KEGG" id="pagb:AWM79_13710"/>
<dbReference type="PROSITE" id="PS01040">
    <property type="entry name" value="SBP_BACTERIAL_5"/>
    <property type="match status" value="1"/>
</dbReference>
<sequence>MRLFRRMALGIAGLLSLPALAAQTLVYCSEGSPEALNPQRTLSGTARNATATTIYDRLVDFESGTTNVVPSLAESWTISEDRKVYEFTLRRGVKFQKTDYFTPTRELTADDVLFSINRQFDSSHPYHRVGGGSYQYFQGMGMDKLIARVEKLDEHRLRIVLNQPEAPFLADMAMPFMSILSAEYGEQLMAHGTPDKIDQLPIGTGPYLYRSYQKDSVLRFASHPGYWGVPAKIENLVFAITPDPSVRLQKMKTGDCQIAVSPAPADLDAIRKDKRLVLDEAEGMNVGYLAMNVEKAPFNDVKVRRAIAHALNKQNYINAVYQGTGEVAINPYPSSLWSYTRNVSTYNYDSALARKLLAEAGYPDGFKTTLWTLPVSRPYNPNGRKMGEMMQADLARVGIRVELATFDWGTYLDKVKRGEHQMVQLGWSGDNGDPDNFLYTLLSCDSVTRGSNNSRYCSAEFDRLISQARVESDQVLRASLYQRALGLLSQDVPVIPIAHSKVYRVLSPKLAGYKMNPFDMDYFSLLSLRDQ</sequence>
<proteinExistence type="inferred from homology"/>